<dbReference type="EMBL" id="SWJQ01000353">
    <property type="protein sequence ID" value="TRZ15773.1"/>
    <property type="molecule type" value="Genomic_DNA"/>
</dbReference>
<organism evidence="2 3">
    <name type="scientific">Zosterops borbonicus</name>
    <dbReference type="NCBI Taxonomy" id="364589"/>
    <lineage>
        <taxon>Eukaryota</taxon>
        <taxon>Metazoa</taxon>
        <taxon>Chordata</taxon>
        <taxon>Craniata</taxon>
        <taxon>Vertebrata</taxon>
        <taxon>Euteleostomi</taxon>
        <taxon>Archelosauria</taxon>
        <taxon>Archosauria</taxon>
        <taxon>Dinosauria</taxon>
        <taxon>Saurischia</taxon>
        <taxon>Theropoda</taxon>
        <taxon>Coelurosauria</taxon>
        <taxon>Aves</taxon>
        <taxon>Neognathae</taxon>
        <taxon>Neoaves</taxon>
        <taxon>Telluraves</taxon>
        <taxon>Australaves</taxon>
        <taxon>Passeriformes</taxon>
        <taxon>Sylvioidea</taxon>
        <taxon>Zosteropidae</taxon>
        <taxon>Zosterops</taxon>
    </lineage>
</organism>
<comment type="caution">
    <text evidence="2">The sequence shown here is derived from an EMBL/GenBank/DDBJ whole genome shotgun (WGS) entry which is preliminary data.</text>
</comment>
<evidence type="ECO:0000313" key="2">
    <source>
        <dbReference type="EMBL" id="TRZ15773.1"/>
    </source>
</evidence>
<feature type="region of interest" description="Disordered" evidence="1">
    <location>
        <begin position="97"/>
        <end position="144"/>
    </location>
</feature>
<dbReference type="AlphaFoldDB" id="A0A8K1GCW0"/>
<proteinExistence type="predicted"/>
<reference evidence="2" key="1">
    <citation type="submission" date="2019-04" db="EMBL/GenBank/DDBJ databases">
        <title>Genome assembly of Zosterops borbonicus 15179.</title>
        <authorList>
            <person name="Leroy T."/>
            <person name="Anselmetti Y."/>
            <person name="Tilak M.-K."/>
            <person name="Nabholz B."/>
        </authorList>
    </citation>
    <scope>NUCLEOTIDE SEQUENCE</scope>
    <source>
        <strain evidence="2">HGM_15179</strain>
        <tissue evidence="2">Muscle</tissue>
    </source>
</reference>
<accession>A0A8K1GCW0</accession>
<protein>
    <submittedName>
        <fullName evidence="2">Uncharacterized protein</fullName>
    </submittedName>
</protein>
<sequence length="144" mass="16360">MPLPELKCKGDHTPKSIVWILFKSKCEVEREKEKRVSGLACSGHDMMEILAGLDVRLERDRWCGKKSGHLLGFDQALFLSWELPTCECQAPGFGIPLKNPEPTAGERECDPEQENLTEQRKKLLSPHPKRIPELSSQKIPDLTR</sequence>
<dbReference type="Proteomes" id="UP000796761">
    <property type="component" value="Unassembled WGS sequence"/>
</dbReference>
<name>A0A8K1GCW0_9PASS</name>
<keyword evidence="3" id="KW-1185">Reference proteome</keyword>
<evidence type="ECO:0000256" key="1">
    <source>
        <dbReference type="SAM" id="MobiDB-lite"/>
    </source>
</evidence>
<evidence type="ECO:0000313" key="3">
    <source>
        <dbReference type="Proteomes" id="UP000796761"/>
    </source>
</evidence>
<gene>
    <name evidence="2" type="ORF">HGM15179_011355</name>
</gene>